<dbReference type="Gene3D" id="1.25.40.10">
    <property type="entry name" value="Tetratricopeptide repeat domain"/>
    <property type="match status" value="1"/>
</dbReference>
<evidence type="ECO:0000313" key="1">
    <source>
        <dbReference type="EMBL" id="VVA90431.1"/>
    </source>
</evidence>
<keyword evidence="2" id="KW-1185">Reference proteome</keyword>
<protein>
    <submittedName>
        <fullName evidence="1">Uncharacterized protein</fullName>
    </submittedName>
</protein>
<name>A0A565ALY8_9BRAS</name>
<dbReference type="PANTHER" id="PTHR16263:SF11">
    <property type="entry name" value="TETRATRICOPEPTIDE REPEAT PROTEIN 38"/>
    <property type="match status" value="1"/>
</dbReference>
<dbReference type="AlphaFoldDB" id="A0A565ALY8"/>
<proteinExistence type="predicted"/>
<dbReference type="InterPro" id="IPR011990">
    <property type="entry name" value="TPR-like_helical_dom_sf"/>
</dbReference>
<gene>
    <name evidence="1" type="ORF">ANE_LOCUS876</name>
</gene>
<reference evidence="1" key="1">
    <citation type="submission" date="2019-07" db="EMBL/GenBank/DDBJ databases">
        <authorList>
            <person name="Dittberner H."/>
        </authorList>
    </citation>
    <scope>NUCLEOTIDE SEQUENCE [LARGE SCALE GENOMIC DNA]</scope>
</reference>
<comment type="caution">
    <text evidence="1">The sequence shown here is derived from an EMBL/GenBank/DDBJ whole genome shotgun (WGS) entry which is preliminary data.</text>
</comment>
<dbReference type="SUPFAM" id="SSF48452">
    <property type="entry name" value="TPR-like"/>
    <property type="match status" value="1"/>
</dbReference>
<dbReference type="PANTHER" id="PTHR16263">
    <property type="entry name" value="TETRATRICOPEPTIDE REPEAT PROTEIN 38"/>
    <property type="match status" value="1"/>
</dbReference>
<organism evidence="1 2">
    <name type="scientific">Arabis nemorensis</name>
    <dbReference type="NCBI Taxonomy" id="586526"/>
    <lineage>
        <taxon>Eukaryota</taxon>
        <taxon>Viridiplantae</taxon>
        <taxon>Streptophyta</taxon>
        <taxon>Embryophyta</taxon>
        <taxon>Tracheophyta</taxon>
        <taxon>Spermatophyta</taxon>
        <taxon>Magnoliopsida</taxon>
        <taxon>eudicotyledons</taxon>
        <taxon>Gunneridae</taxon>
        <taxon>Pentapetalae</taxon>
        <taxon>rosids</taxon>
        <taxon>malvids</taxon>
        <taxon>Brassicales</taxon>
        <taxon>Brassicaceae</taxon>
        <taxon>Arabideae</taxon>
        <taxon>Arabis</taxon>
    </lineage>
</organism>
<dbReference type="Proteomes" id="UP000489600">
    <property type="component" value="Unassembled WGS sequence"/>
</dbReference>
<dbReference type="InterPro" id="IPR033891">
    <property type="entry name" value="TTC38"/>
</dbReference>
<sequence>MEKPPRCVRWGYEVNTSSDDCIDAINSYYQQVLSFGRNRKVILQAPLHDKDCVLGNILAAYYLSSSAPSRANFYIEAANSNLEQSTPYEKAVFEVISYHMSEDRDDDLAFEMHTELLKRFPKDLASLKRAQFLCFYMGQPAPFLGLVQQVLPANQEESYIHGILAFPLLELGRMEEAGVASRKGYEINKDDAWAHHCFPYKTYQYTHNWWHVALCYLEGGSPMSKVKEIYDHHIWKELEKDDAVPPEVYVNALGLLLRLDVRDALDGFEDRLNVLAVCLTDQANWYLEWHIDILIVWALAKVGETSRAHELLEGLKFRISKMNKKKQQVMQKGVQLGEAVYEYTKGNYKKALELLGSEFNAFDYKFIGASDEQIDVFNEMWCQLLLYTGQSSTAKEVIKERIKVRDGVPFMWRLLEKSCAMEGNAEAVTAGETARKLESSYF</sequence>
<dbReference type="OrthoDB" id="1427555at2759"/>
<dbReference type="EMBL" id="CABITT030000001">
    <property type="protein sequence ID" value="VVA90431.1"/>
    <property type="molecule type" value="Genomic_DNA"/>
</dbReference>
<evidence type="ECO:0000313" key="2">
    <source>
        <dbReference type="Proteomes" id="UP000489600"/>
    </source>
</evidence>
<accession>A0A565ALY8</accession>
<dbReference type="CDD" id="cd05804">
    <property type="entry name" value="StaR_like"/>
    <property type="match status" value="1"/>
</dbReference>